<evidence type="ECO:0000259" key="2">
    <source>
        <dbReference type="Pfam" id="PF00156"/>
    </source>
</evidence>
<dbReference type="AlphaFoldDB" id="A0A2J6NNK8"/>
<accession>A0A2J6NNK8</accession>
<feature type="domain" description="Phosphoribosyltransferase" evidence="2">
    <location>
        <begin position="172"/>
        <end position="222"/>
    </location>
</feature>
<proteinExistence type="inferred from homology"/>
<dbReference type="CDD" id="cd06223">
    <property type="entry name" value="PRTases_typeI"/>
    <property type="match status" value="1"/>
</dbReference>
<evidence type="ECO:0000313" key="4">
    <source>
        <dbReference type="Proteomes" id="UP000239920"/>
    </source>
</evidence>
<reference evidence="3 4" key="1">
    <citation type="submission" date="2017-09" db="EMBL/GenBank/DDBJ databases">
        <title>Bacterial strain isolated from the female urinary microbiota.</title>
        <authorList>
            <person name="Thomas-White K."/>
            <person name="Kumar N."/>
            <person name="Forster S."/>
            <person name="Putonti C."/>
            <person name="Lawley T."/>
            <person name="Wolfe A.J."/>
        </authorList>
    </citation>
    <scope>NUCLEOTIDE SEQUENCE [LARGE SCALE GENOMIC DNA]</scope>
    <source>
        <strain evidence="3 4">UMB0683</strain>
    </source>
</reference>
<evidence type="ECO:0000256" key="1">
    <source>
        <dbReference type="ARBA" id="ARBA00008007"/>
    </source>
</evidence>
<dbReference type="PANTHER" id="PTHR47505">
    <property type="entry name" value="DNA UTILIZATION PROTEIN YHGH"/>
    <property type="match status" value="1"/>
</dbReference>
<evidence type="ECO:0000313" key="3">
    <source>
        <dbReference type="EMBL" id="PMB82904.1"/>
    </source>
</evidence>
<name>A0A2J6NNK8_9LACO</name>
<gene>
    <name evidence="3" type="ORF">CK797_03490</name>
</gene>
<dbReference type="RefSeq" id="WP_104688420.1">
    <property type="nucleotide sequence ID" value="NZ_JBKTHY010000001.1"/>
</dbReference>
<organism evidence="3 4">
    <name type="scientific">Limosilactobacillus pontis</name>
    <dbReference type="NCBI Taxonomy" id="35787"/>
    <lineage>
        <taxon>Bacteria</taxon>
        <taxon>Bacillati</taxon>
        <taxon>Bacillota</taxon>
        <taxon>Bacilli</taxon>
        <taxon>Lactobacillales</taxon>
        <taxon>Lactobacillaceae</taxon>
        <taxon>Limosilactobacillus</taxon>
    </lineage>
</organism>
<protein>
    <submittedName>
        <fullName evidence="3">ComF family protein</fullName>
    </submittedName>
</protein>
<dbReference type="Gene3D" id="3.40.50.2020">
    <property type="match status" value="1"/>
</dbReference>
<dbReference type="EMBL" id="PNFV01000003">
    <property type="protein sequence ID" value="PMB82904.1"/>
    <property type="molecule type" value="Genomic_DNA"/>
</dbReference>
<dbReference type="SUPFAM" id="SSF53271">
    <property type="entry name" value="PRTase-like"/>
    <property type="match status" value="1"/>
</dbReference>
<sequence length="225" mass="25677">MNCLLCNAHLPVRLKIRDLVMLRPLAQPTLCEQCRARFIQIDPTHACPGCSRPQEHTRLCPECTAWQHQYGWHLHHQALYTYNDAMKEYVHCYKFAGDYRLRVVFQSVLEARIRRIAADVVVPIPVTRTTMATRGFNQVLGMLGGVVVTPALRHCATDKVAQSHKTRQERLQTPQPFELVDPMMVRGKRVLLVDDIYTTGRTLYHAADLLKAAQCCELTSLSLAR</sequence>
<dbReference type="PANTHER" id="PTHR47505:SF1">
    <property type="entry name" value="DNA UTILIZATION PROTEIN YHGH"/>
    <property type="match status" value="1"/>
</dbReference>
<dbReference type="Pfam" id="PF00156">
    <property type="entry name" value="Pribosyltran"/>
    <property type="match status" value="1"/>
</dbReference>
<dbReference type="InterPro" id="IPR051910">
    <property type="entry name" value="ComF/GntX_DNA_util-trans"/>
</dbReference>
<dbReference type="InterPro" id="IPR000836">
    <property type="entry name" value="PRTase_dom"/>
</dbReference>
<comment type="similarity">
    <text evidence="1">Belongs to the ComF/GntX family.</text>
</comment>
<dbReference type="Proteomes" id="UP000239920">
    <property type="component" value="Unassembled WGS sequence"/>
</dbReference>
<dbReference type="InterPro" id="IPR029057">
    <property type="entry name" value="PRTase-like"/>
</dbReference>
<comment type="caution">
    <text evidence="3">The sequence shown here is derived from an EMBL/GenBank/DDBJ whole genome shotgun (WGS) entry which is preliminary data.</text>
</comment>
<dbReference type="OrthoDB" id="9779910at2"/>